<evidence type="ECO:0000256" key="1">
    <source>
        <dbReference type="SAM" id="MobiDB-lite"/>
    </source>
</evidence>
<reference evidence="3" key="1">
    <citation type="submission" date="2014-09" db="EMBL/GenBank/DDBJ databases">
        <authorList>
            <person name="Sharma Rahul"/>
            <person name="Thines Marco"/>
        </authorList>
    </citation>
    <scope>NUCLEOTIDE SEQUENCE [LARGE SCALE GENOMIC DNA]</scope>
</reference>
<dbReference type="AlphaFoldDB" id="A0A0P1BD13"/>
<dbReference type="EMBL" id="CCYA01000221">
    <property type="protein sequence ID" value="CEH13665.1"/>
    <property type="molecule type" value="Genomic_DNA"/>
</dbReference>
<sequence>MTSEDLLPSGLTVDSVAFVWLLSVGEGCLLTLPDYNVHVEIYPGEIVFVRRDVKFSTQRHPNKDFNPGNDYVVVVGTCDCYCLSDIESNKDPKLPDEGSEARATEARDASKDVRLTPRKAKGDPDPDDLLDQGHLPDNGGKEDQLEEEDDEDDAEEA</sequence>
<keyword evidence="3" id="KW-1185">Reference proteome</keyword>
<protein>
    <submittedName>
        <fullName evidence="2">Uncharacterized protein</fullName>
    </submittedName>
</protein>
<organism evidence="2 3">
    <name type="scientific">Ceraceosorus bombacis</name>
    <dbReference type="NCBI Taxonomy" id="401625"/>
    <lineage>
        <taxon>Eukaryota</taxon>
        <taxon>Fungi</taxon>
        <taxon>Dikarya</taxon>
        <taxon>Basidiomycota</taxon>
        <taxon>Ustilaginomycotina</taxon>
        <taxon>Exobasidiomycetes</taxon>
        <taxon>Ceraceosorales</taxon>
        <taxon>Ceraceosoraceae</taxon>
        <taxon>Ceraceosorus</taxon>
    </lineage>
</organism>
<accession>A0A0P1BD13</accession>
<feature type="compositionally biased region" description="Acidic residues" evidence="1">
    <location>
        <begin position="144"/>
        <end position="157"/>
    </location>
</feature>
<proteinExistence type="predicted"/>
<evidence type="ECO:0000313" key="2">
    <source>
        <dbReference type="EMBL" id="CEH13665.1"/>
    </source>
</evidence>
<feature type="compositionally biased region" description="Basic and acidic residues" evidence="1">
    <location>
        <begin position="87"/>
        <end position="124"/>
    </location>
</feature>
<evidence type="ECO:0000313" key="3">
    <source>
        <dbReference type="Proteomes" id="UP000054845"/>
    </source>
</evidence>
<feature type="region of interest" description="Disordered" evidence="1">
    <location>
        <begin position="86"/>
        <end position="157"/>
    </location>
</feature>
<name>A0A0P1BD13_9BASI</name>
<dbReference type="Proteomes" id="UP000054845">
    <property type="component" value="Unassembled WGS sequence"/>
</dbReference>